<keyword evidence="4" id="KW-1185">Reference proteome</keyword>
<dbReference type="CDD" id="cd00177">
    <property type="entry name" value="START"/>
    <property type="match status" value="1"/>
</dbReference>
<sequence length="535" mass="59705">MDVTTTPPVKRVVAGATAAADGSSSDTSSGGAAARNGGHHHRRSSSLGGENHPFFEYFGWVYHLGVNTIGHEYCHLRFLFIKGKYMEMYKRDPHENPGIKPIRKGVIGHTLMIEEAGRQQVNHGDIYVIRFYNRLDETKKGQIACATAGEARKWMEAFDHAKQQAEYEISRGVGARNKLNMETEYDLSLSHPFIILLVKGPESLLRQSSDLGGSVRDGYFEGDVGDAVEAHQWKCVRTVNGVRIFEDVSDSKSGRGRGVLVKSVGVVDASSDTVFEVILNLDRYRRYEWDMLTGDLELVDSYDGHYDVVYGTYDPKYLTRWQSKRDFVFSRQWFCGQDGTYSCIIGYSEMCIISYNAGTILQIPAIHKKRPPRNGYRRTKISRLKEYIGANPALKVESSTMVVQSKHSNASSSSGDYEDIDVQDQFYDAIAAASSSSEDEDSDDDGELDKKDMKVKLKNVSWAITSLALKRTSGQDANKELDSSVAPITIDPSQFHGSMQQERDGIDSNCWSSPSGKGFMIRGKTYLKDNAKADE</sequence>
<reference evidence="4" key="1">
    <citation type="journal article" date="2019" name="Gigascience">
        <title>De novo genome assembly of the endangered Acer yangbiense, a plant species with extremely small populations endemic to Yunnan Province, China.</title>
        <authorList>
            <person name="Yang J."/>
            <person name="Wariss H.M."/>
            <person name="Tao L."/>
            <person name="Zhang R."/>
            <person name="Yun Q."/>
            <person name="Hollingsworth P."/>
            <person name="Dao Z."/>
            <person name="Luo G."/>
            <person name="Guo H."/>
            <person name="Ma Y."/>
            <person name="Sun W."/>
        </authorList>
    </citation>
    <scope>NUCLEOTIDE SEQUENCE [LARGE SCALE GENOMIC DNA]</scope>
    <source>
        <strain evidence="4">cv. Malutang</strain>
    </source>
</reference>
<comment type="caution">
    <text evidence="3">The sequence shown here is derived from an EMBL/GenBank/DDBJ whole genome shotgun (WGS) entry which is preliminary data.</text>
</comment>
<dbReference type="SUPFAM" id="SSF55961">
    <property type="entry name" value="Bet v1-like"/>
    <property type="match status" value="1"/>
</dbReference>
<name>A0A5C7HXB5_9ROSI</name>
<dbReference type="PANTHER" id="PTHR12136:SF47">
    <property type="entry name" value="ENHANCED DISEASE RESISTANCE PROTEIN (DUF1336)"/>
    <property type="match status" value="1"/>
</dbReference>
<organism evidence="3 4">
    <name type="scientific">Acer yangbiense</name>
    <dbReference type="NCBI Taxonomy" id="1000413"/>
    <lineage>
        <taxon>Eukaryota</taxon>
        <taxon>Viridiplantae</taxon>
        <taxon>Streptophyta</taxon>
        <taxon>Embryophyta</taxon>
        <taxon>Tracheophyta</taxon>
        <taxon>Spermatophyta</taxon>
        <taxon>Magnoliopsida</taxon>
        <taxon>eudicotyledons</taxon>
        <taxon>Gunneridae</taxon>
        <taxon>Pentapetalae</taxon>
        <taxon>rosids</taxon>
        <taxon>malvids</taxon>
        <taxon>Sapindales</taxon>
        <taxon>Sapindaceae</taxon>
        <taxon>Hippocastanoideae</taxon>
        <taxon>Acereae</taxon>
        <taxon>Acer</taxon>
    </lineage>
</organism>
<dbReference type="PROSITE" id="PS50848">
    <property type="entry name" value="START"/>
    <property type="match status" value="1"/>
</dbReference>
<dbReference type="PANTHER" id="PTHR12136">
    <property type="entry name" value="ENHANCED DISEASE RESISTANCE-RELATED"/>
    <property type="match status" value="1"/>
</dbReference>
<feature type="compositionally biased region" description="Low complexity" evidence="1">
    <location>
        <begin position="14"/>
        <end position="36"/>
    </location>
</feature>
<dbReference type="InterPro" id="IPR018247">
    <property type="entry name" value="EF_Hand_1_Ca_BS"/>
</dbReference>
<dbReference type="AlphaFoldDB" id="A0A5C7HXB5"/>
<dbReference type="OrthoDB" id="9970435at2759"/>
<dbReference type="GO" id="GO:0008289">
    <property type="term" value="F:lipid binding"/>
    <property type="evidence" value="ECO:0007669"/>
    <property type="project" value="InterPro"/>
</dbReference>
<dbReference type="PROSITE" id="PS00018">
    <property type="entry name" value="EF_HAND_1"/>
    <property type="match status" value="1"/>
</dbReference>
<feature type="domain" description="START" evidence="2">
    <location>
        <begin position="233"/>
        <end position="331"/>
    </location>
</feature>
<evidence type="ECO:0000313" key="3">
    <source>
        <dbReference type="EMBL" id="TXG60802.1"/>
    </source>
</evidence>
<dbReference type="InterPro" id="IPR023393">
    <property type="entry name" value="START-like_dom_sf"/>
</dbReference>
<accession>A0A5C7HXB5</accession>
<dbReference type="Proteomes" id="UP000323000">
    <property type="component" value="Chromosome 5"/>
</dbReference>
<gene>
    <name evidence="3" type="ORF">EZV62_012165</name>
</gene>
<evidence type="ECO:0000256" key="1">
    <source>
        <dbReference type="SAM" id="MobiDB-lite"/>
    </source>
</evidence>
<proteinExistence type="predicted"/>
<dbReference type="Gene3D" id="3.30.530.20">
    <property type="match status" value="1"/>
</dbReference>
<dbReference type="InterPro" id="IPR002913">
    <property type="entry name" value="START_lipid-bd_dom"/>
</dbReference>
<evidence type="ECO:0000259" key="2">
    <source>
        <dbReference type="PROSITE" id="PS50848"/>
    </source>
</evidence>
<feature type="region of interest" description="Disordered" evidence="1">
    <location>
        <begin position="12"/>
        <end position="46"/>
    </location>
</feature>
<evidence type="ECO:0000313" key="4">
    <source>
        <dbReference type="Proteomes" id="UP000323000"/>
    </source>
</evidence>
<dbReference type="InterPro" id="IPR045096">
    <property type="entry name" value="EDR2-like"/>
</dbReference>
<dbReference type="EMBL" id="VAHF01000005">
    <property type="protein sequence ID" value="TXG60802.1"/>
    <property type="molecule type" value="Genomic_DNA"/>
</dbReference>
<protein>
    <recommendedName>
        <fullName evidence="2">START domain-containing protein</fullName>
    </recommendedName>
</protein>